<evidence type="ECO:0000256" key="12">
    <source>
        <dbReference type="ARBA" id="ARBA00023288"/>
    </source>
</evidence>
<dbReference type="GO" id="GO:0055036">
    <property type="term" value="C:virion membrane"/>
    <property type="evidence" value="ECO:0007669"/>
    <property type="project" value="UniProtKB-SubCell"/>
</dbReference>
<evidence type="ECO:0000256" key="6">
    <source>
        <dbReference type="ARBA" id="ARBA00022707"/>
    </source>
</evidence>
<keyword evidence="3" id="KW-0945">Host-virus interaction</keyword>
<keyword evidence="6" id="KW-0519">Myristate</keyword>
<sequence length="225" mass="25023">MGNIASESLAPLFGLQVGYFLWTKILSIAQSLDSWWTSLSFPGGIPRCAGLNSPFPTCDHSPTSCPVTCTGYRWMCLRRFIIYLLVLVLCLIFLLVLLDCKGLIPVCPIGPSAGTRGVSCRTCTQPVDEGIWIPSCCCSKSLEGNCTCLAIPSSWALGRYLWGLASARFSWLSSLQPWLQWFAGLSPIVWLLLIWMMWYWGPGLLSILTPFIPLLLLFFWISVSL</sequence>
<evidence type="ECO:0000256" key="7">
    <source>
        <dbReference type="ARBA" id="ARBA00022804"/>
    </source>
</evidence>
<feature type="transmembrane region" description="Helical" evidence="14">
    <location>
        <begin position="204"/>
        <end position="223"/>
    </location>
</feature>
<keyword evidence="8" id="KW-0946">Virion</keyword>
<evidence type="ECO:0000256" key="5">
    <source>
        <dbReference type="ARBA" id="ARBA00022692"/>
    </source>
</evidence>
<keyword evidence="2" id="KW-1168">Fusion of virus membrane with host membrane</keyword>
<keyword evidence="7" id="KW-1161">Viral attachment to host cell</keyword>
<evidence type="ECO:0000256" key="4">
    <source>
        <dbReference type="ARBA" id="ARBA00022595"/>
    </source>
</evidence>
<keyword evidence="9 14" id="KW-1133">Transmembrane helix</keyword>
<evidence type="ECO:0000256" key="8">
    <source>
        <dbReference type="ARBA" id="ARBA00022844"/>
    </source>
</evidence>
<dbReference type="InterPro" id="IPR000349">
    <property type="entry name" value="HBV_HBSAG"/>
</dbReference>
<evidence type="ECO:0000256" key="1">
    <source>
        <dbReference type="ARBA" id="ARBA00004182"/>
    </source>
</evidence>
<feature type="transmembrane region" description="Helical" evidence="14">
    <location>
        <begin position="80"/>
        <end position="98"/>
    </location>
</feature>
<dbReference type="GO" id="GO:0019062">
    <property type="term" value="P:virion attachment to host cell"/>
    <property type="evidence" value="ECO:0007669"/>
    <property type="project" value="UniProtKB-KW"/>
</dbReference>
<dbReference type="GO" id="GO:0039663">
    <property type="term" value="P:membrane fusion involved in viral entry into host cell"/>
    <property type="evidence" value="ECO:0007669"/>
    <property type="project" value="UniProtKB-KW"/>
</dbReference>
<dbReference type="EMBL" id="MK620908">
    <property type="protein sequence ID" value="QBQ18420.1"/>
    <property type="molecule type" value="Genomic_DNA"/>
</dbReference>
<evidence type="ECO:0000256" key="11">
    <source>
        <dbReference type="ARBA" id="ARBA00023180"/>
    </source>
</evidence>
<evidence type="ECO:0000256" key="9">
    <source>
        <dbReference type="ARBA" id="ARBA00022989"/>
    </source>
</evidence>
<evidence type="ECO:0000256" key="3">
    <source>
        <dbReference type="ARBA" id="ARBA00022581"/>
    </source>
</evidence>
<dbReference type="Pfam" id="PF00695">
    <property type="entry name" value="vMSA"/>
    <property type="match status" value="1"/>
</dbReference>
<reference evidence="15 16" key="1">
    <citation type="journal article" date="2019" name="Viruses">
        <title>A Novel Orthohepadnavirus Identified in a Dead Maxwell#s Duiker (Philantomba maxwellii) in Tai National Park, Cote d#Ivoire.</title>
        <authorList>
            <person name="Gogarten J."/>
            <person name="Ulrich M."/>
            <person name="Bhuva N."/>
            <person name="Garcia J."/>
            <person name="Jain K."/>
            <person name="Lee B."/>
            <person name="Loehrich T."/>
            <person name="Oleynik A."/>
            <person name="Couacy-Hymann E."/>
            <person name="Fuh Neba T."/>
            <person name="Mishra N."/>
            <person name="Briese T."/>
            <person name="Calvignac-Spencer S."/>
            <person name="Lipkin W."/>
            <person name="Leendertz F."/>
        </authorList>
    </citation>
    <scope>NUCLEOTIDE SEQUENCE [LARGE SCALE GENOMIC DNA]</scope>
    <source>
        <strain evidence="15">Tai</strain>
    </source>
</reference>
<feature type="transmembrane region" description="Helical" evidence="14">
    <location>
        <begin position="178"/>
        <end position="198"/>
    </location>
</feature>
<evidence type="ECO:0000256" key="10">
    <source>
        <dbReference type="ARBA" id="ARBA00023136"/>
    </source>
</evidence>
<evidence type="ECO:0000313" key="16">
    <source>
        <dbReference type="Proteomes" id="UP000501027"/>
    </source>
</evidence>
<keyword evidence="5 14" id="KW-0812">Transmembrane</keyword>
<keyword evidence="11" id="KW-0325">Glycoprotein</keyword>
<dbReference type="GO" id="GO:0046718">
    <property type="term" value="P:symbiont entry into host cell"/>
    <property type="evidence" value="ECO:0007669"/>
    <property type="project" value="UniProtKB-KW"/>
</dbReference>
<dbReference type="RefSeq" id="YP_010796441.1">
    <property type="nucleotide sequence ID" value="NC_076026.1"/>
</dbReference>
<keyword evidence="10 14" id="KW-0472">Membrane</keyword>
<organism evidence="15 16">
    <name type="scientific">Tai Forest hepadnavirus</name>
    <dbReference type="NCBI Taxonomy" id="2557875"/>
    <lineage>
        <taxon>Viruses</taxon>
        <taxon>Riboviria</taxon>
        <taxon>Pararnavirae</taxon>
        <taxon>Artverviricota</taxon>
        <taxon>Revtraviricetes</taxon>
        <taxon>Blubervirales</taxon>
        <taxon>Hepadnaviridae</taxon>
    </lineage>
</organism>
<comment type="subcellular location">
    <subcellularLocation>
        <location evidence="1">Virion membrane</location>
    </subcellularLocation>
</comment>
<evidence type="ECO:0000256" key="13">
    <source>
        <dbReference type="ARBA" id="ARBA00023296"/>
    </source>
</evidence>
<keyword evidence="13" id="KW-1160">Virus entry into host cell</keyword>
<dbReference type="KEGG" id="vg:80533933"/>
<protein>
    <submittedName>
        <fullName evidence="15">Surface protein</fullName>
    </submittedName>
</protein>
<keyword evidence="12" id="KW-0449">Lipoprotein</keyword>
<name>A0A482KIF7_9HEPA</name>
<evidence type="ECO:0000256" key="14">
    <source>
        <dbReference type="SAM" id="Phobius"/>
    </source>
</evidence>
<dbReference type="Proteomes" id="UP000501027">
    <property type="component" value="Segment"/>
</dbReference>
<evidence type="ECO:0000313" key="15">
    <source>
        <dbReference type="EMBL" id="QBQ18420.1"/>
    </source>
</evidence>
<evidence type="ECO:0000256" key="2">
    <source>
        <dbReference type="ARBA" id="ARBA00022506"/>
    </source>
</evidence>
<keyword evidence="4" id="KW-1162">Viral penetration into host cytoplasm</keyword>
<keyword evidence="16" id="KW-1185">Reference proteome</keyword>
<dbReference type="GeneID" id="80533933"/>
<proteinExistence type="predicted"/>
<accession>A0A482KIF7</accession>